<dbReference type="OMA" id="MFEMALM"/>
<dbReference type="Proteomes" id="UP000054928">
    <property type="component" value="Unassembled WGS sequence"/>
</dbReference>
<name>A0A0P1A9B8_PLAHL</name>
<evidence type="ECO:0000313" key="1">
    <source>
        <dbReference type="EMBL" id="CEG37312.1"/>
    </source>
</evidence>
<reference evidence="2" key="1">
    <citation type="submission" date="2014-09" db="EMBL/GenBank/DDBJ databases">
        <authorList>
            <person name="Sharma Rahul"/>
            <person name="Thines Marco"/>
        </authorList>
    </citation>
    <scope>NUCLEOTIDE SEQUENCE [LARGE SCALE GENOMIC DNA]</scope>
</reference>
<dbReference type="GeneID" id="36399969"/>
<proteinExistence type="predicted"/>
<dbReference type="RefSeq" id="XP_024573681.1">
    <property type="nucleotide sequence ID" value="XM_024722623.1"/>
</dbReference>
<accession>A0A0P1A9B8</accession>
<dbReference type="AlphaFoldDB" id="A0A0P1A9B8"/>
<dbReference type="EMBL" id="CCYD01000286">
    <property type="protein sequence ID" value="CEG37312.1"/>
    <property type="molecule type" value="Genomic_DNA"/>
</dbReference>
<dbReference type="OrthoDB" id="161806at2759"/>
<keyword evidence="2" id="KW-1185">Reference proteome</keyword>
<evidence type="ECO:0000313" key="2">
    <source>
        <dbReference type="Proteomes" id="UP000054928"/>
    </source>
</evidence>
<organism evidence="1 2">
    <name type="scientific">Plasmopara halstedii</name>
    <name type="common">Downy mildew of sunflower</name>
    <dbReference type="NCBI Taxonomy" id="4781"/>
    <lineage>
        <taxon>Eukaryota</taxon>
        <taxon>Sar</taxon>
        <taxon>Stramenopiles</taxon>
        <taxon>Oomycota</taxon>
        <taxon>Peronosporomycetes</taxon>
        <taxon>Peronosporales</taxon>
        <taxon>Peronosporaceae</taxon>
        <taxon>Plasmopara</taxon>
    </lineage>
</organism>
<sequence length="151" mass="16618">MLNDENTALLDLLPDRVLADTKVGGIVKIIENTTNPGNIVKKLIESPLAFNSALSLKMTSQDNDIAELAQLHVIKRVLCATNPADDTTFANKWNKTMGSTVLSKRADIFEACSAWWRHSDAITELSRATKALGMFEMALMATAPMLFKNDH</sequence>
<protein>
    <submittedName>
        <fullName evidence="1">Uncharacterized protein</fullName>
    </submittedName>
</protein>